<protein>
    <recommendedName>
        <fullName evidence="2">glycerophosphodiester phosphodiesterase</fullName>
        <ecNumber evidence="2">3.1.4.46</ecNumber>
    </recommendedName>
</protein>
<dbReference type="GO" id="GO:0006629">
    <property type="term" value="P:lipid metabolic process"/>
    <property type="evidence" value="ECO:0007669"/>
    <property type="project" value="InterPro"/>
</dbReference>
<proteinExistence type="inferred from homology"/>
<feature type="chain" id="PRO_5015509684" description="glycerophosphodiester phosphodiesterase" evidence="7">
    <location>
        <begin position="20"/>
        <end position="425"/>
    </location>
</feature>
<comment type="catalytic activity">
    <reaction evidence="6">
        <text>a sn-glycero-3-phosphodiester + H2O = an alcohol + sn-glycerol 3-phosphate + H(+)</text>
        <dbReference type="Rhea" id="RHEA:12969"/>
        <dbReference type="ChEBI" id="CHEBI:15377"/>
        <dbReference type="ChEBI" id="CHEBI:15378"/>
        <dbReference type="ChEBI" id="CHEBI:30879"/>
        <dbReference type="ChEBI" id="CHEBI:57597"/>
        <dbReference type="ChEBI" id="CHEBI:83408"/>
        <dbReference type="EC" id="3.1.4.46"/>
    </reaction>
</comment>
<dbReference type="AlphaFoldDB" id="A0A2S7Y055"/>
<evidence type="ECO:0000259" key="8">
    <source>
        <dbReference type="PROSITE" id="PS51704"/>
    </source>
</evidence>
<feature type="domain" description="GP-PDE" evidence="8">
    <location>
        <begin position="77"/>
        <end position="401"/>
    </location>
</feature>
<evidence type="ECO:0000256" key="4">
    <source>
        <dbReference type="ARBA" id="ARBA00022798"/>
    </source>
</evidence>
<dbReference type="PANTHER" id="PTHR43620:SF7">
    <property type="entry name" value="GLYCEROPHOSPHODIESTER PHOSPHODIESTERASE GDPD5-RELATED"/>
    <property type="match status" value="1"/>
</dbReference>
<dbReference type="OrthoDB" id="1058301at2759"/>
<dbReference type="SUPFAM" id="SSF51695">
    <property type="entry name" value="PLC-like phosphodiesterases"/>
    <property type="match status" value="1"/>
</dbReference>
<dbReference type="InterPro" id="IPR030395">
    <property type="entry name" value="GP_PDE_dom"/>
</dbReference>
<name>A0A2S7Y055_BEABA</name>
<dbReference type="GO" id="GO:0008889">
    <property type="term" value="F:glycerophosphodiester phosphodiesterase activity"/>
    <property type="evidence" value="ECO:0007669"/>
    <property type="project" value="UniProtKB-EC"/>
</dbReference>
<evidence type="ECO:0000256" key="5">
    <source>
        <dbReference type="ARBA" id="ARBA00022801"/>
    </source>
</evidence>
<organism evidence="9 10">
    <name type="scientific">Beauveria bassiana</name>
    <name type="common">White muscardine disease fungus</name>
    <name type="synonym">Tritirachium shiotae</name>
    <dbReference type="NCBI Taxonomy" id="176275"/>
    <lineage>
        <taxon>Eukaryota</taxon>
        <taxon>Fungi</taxon>
        <taxon>Dikarya</taxon>
        <taxon>Ascomycota</taxon>
        <taxon>Pezizomycotina</taxon>
        <taxon>Sordariomycetes</taxon>
        <taxon>Hypocreomycetidae</taxon>
        <taxon>Hypocreales</taxon>
        <taxon>Cordycipitaceae</taxon>
        <taxon>Beauveria</taxon>
    </lineage>
</organism>
<dbReference type="Gene3D" id="3.20.20.190">
    <property type="entry name" value="Phosphatidylinositol (PI) phosphodiesterase"/>
    <property type="match status" value="1"/>
</dbReference>
<dbReference type="InterPro" id="IPR017946">
    <property type="entry name" value="PLC-like_Pdiesterase_TIM-brl"/>
</dbReference>
<comment type="caution">
    <text evidence="9">The sequence shown here is derived from an EMBL/GenBank/DDBJ whole genome shotgun (WGS) entry which is preliminary data.</text>
</comment>
<dbReference type="EC" id="3.1.4.46" evidence="2"/>
<keyword evidence="5" id="KW-0378">Hydrolase</keyword>
<evidence type="ECO:0000313" key="9">
    <source>
        <dbReference type="EMBL" id="PQK09526.1"/>
    </source>
</evidence>
<evidence type="ECO:0000256" key="3">
    <source>
        <dbReference type="ARBA" id="ARBA00022729"/>
    </source>
</evidence>
<evidence type="ECO:0000313" key="10">
    <source>
        <dbReference type="Proteomes" id="UP000237441"/>
    </source>
</evidence>
<dbReference type="GO" id="GO:0006071">
    <property type="term" value="P:glycerol metabolic process"/>
    <property type="evidence" value="ECO:0007669"/>
    <property type="project" value="UniProtKB-KW"/>
</dbReference>
<evidence type="ECO:0000256" key="6">
    <source>
        <dbReference type="ARBA" id="ARBA00047512"/>
    </source>
</evidence>
<feature type="signal peptide" evidence="7">
    <location>
        <begin position="1"/>
        <end position="19"/>
    </location>
</feature>
<dbReference type="Proteomes" id="UP000237441">
    <property type="component" value="Unassembled WGS sequence"/>
</dbReference>
<comment type="similarity">
    <text evidence="1">Belongs to the glycerophosphoryl diester phosphodiesterase family.</text>
</comment>
<dbReference type="EMBL" id="JRHA01000001">
    <property type="protein sequence ID" value="PQK09526.1"/>
    <property type="molecule type" value="Genomic_DNA"/>
</dbReference>
<evidence type="ECO:0000256" key="2">
    <source>
        <dbReference type="ARBA" id="ARBA00012247"/>
    </source>
</evidence>
<dbReference type="Pfam" id="PF03009">
    <property type="entry name" value="GDPD"/>
    <property type="match status" value="1"/>
</dbReference>
<keyword evidence="3 7" id="KW-0732">Signal</keyword>
<reference evidence="9 10" key="1">
    <citation type="submission" date="2016-07" db="EMBL/GenBank/DDBJ databases">
        <title>Comparative genomics of the entomopathogenic fungus Beauveria bassiana.</title>
        <authorList>
            <person name="Valero Jimenez C.A."/>
            <person name="Zwaan B.J."/>
            <person name="Van Kan J.A."/>
            <person name="Takken W."/>
            <person name="Debets A.J."/>
            <person name="Schoustra S.E."/>
            <person name="Koenraadt C.J."/>
        </authorList>
    </citation>
    <scope>NUCLEOTIDE SEQUENCE [LARGE SCALE GENOMIC DNA]</scope>
    <source>
        <strain evidence="9 10">ARSEF 8028</strain>
    </source>
</reference>
<sequence length="425" mass="46106">MHVTNALLATFVAIGQVSAVPVSAVPVSAVPVSPWVVQPIKKVQLGPRPYYLVDSLSPGPLKDKLASCTEMEMKSSTWSLGHRGGGTLLIPEESRESLMAGARMGAGIQECDVSFTKDHVLVCRHSQCDLHTTTNIVAIPELNAKCKTPFRPAANNGTQPAAAECCTSDLTIAEFKSLCAKMDGFNASATTPEDYLHGTLSWRSDLYGSCAQVMTLQEYITLVGSLGLKFTTEIKTPMIPMPFQGNYTQEMFVQQMIDTLKANGIAPADVFIQSFLYSDIQYMLKHEPAFGQQAIFLDPTGGPGTVEASIDSLTTYAQEGLRIIAPPIGFLVEADGDKIVPSRYALKAKELGLQIITWSLERSPPVAQIKAEGDYYYDSIKGLLRTDGDIYTVLDVLWQQVGVFGVFSDWSATATFYANCFGIGI</sequence>
<keyword evidence="4" id="KW-0319">Glycerol metabolism</keyword>
<gene>
    <name evidence="9" type="ORF">BB8028_0001g15960</name>
</gene>
<accession>A0A2S7Y055</accession>
<evidence type="ECO:0000256" key="1">
    <source>
        <dbReference type="ARBA" id="ARBA00007277"/>
    </source>
</evidence>
<dbReference type="PROSITE" id="PS51704">
    <property type="entry name" value="GP_PDE"/>
    <property type="match status" value="1"/>
</dbReference>
<evidence type="ECO:0000256" key="7">
    <source>
        <dbReference type="SAM" id="SignalP"/>
    </source>
</evidence>
<dbReference type="PANTHER" id="PTHR43620">
    <property type="entry name" value="GLYCEROPHOSPHORYL DIESTER PHOSPHODIESTERASE"/>
    <property type="match status" value="1"/>
</dbReference>